<feature type="region of interest" description="Disordered" evidence="2">
    <location>
        <begin position="215"/>
        <end position="290"/>
    </location>
</feature>
<feature type="compositionally biased region" description="Polar residues" evidence="2">
    <location>
        <begin position="170"/>
        <end position="187"/>
    </location>
</feature>
<dbReference type="InterPro" id="IPR027417">
    <property type="entry name" value="P-loop_NTPase"/>
</dbReference>
<dbReference type="Proteomes" id="UP000195402">
    <property type="component" value="Unassembled WGS sequence"/>
</dbReference>
<accession>A0A200Q1S1</accession>
<name>A0A200Q1S1_MACCD</name>
<keyword evidence="1" id="KW-0175">Coiled coil</keyword>
<evidence type="ECO:0000256" key="1">
    <source>
        <dbReference type="SAM" id="Coils"/>
    </source>
</evidence>
<organism evidence="3 4">
    <name type="scientific">Macleaya cordata</name>
    <name type="common">Five-seeded plume-poppy</name>
    <name type="synonym">Bocconia cordata</name>
    <dbReference type="NCBI Taxonomy" id="56857"/>
    <lineage>
        <taxon>Eukaryota</taxon>
        <taxon>Viridiplantae</taxon>
        <taxon>Streptophyta</taxon>
        <taxon>Embryophyta</taxon>
        <taxon>Tracheophyta</taxon>
        <taxon>Spermatophyta</taxon>
        <taxon>Magnoliopsida</taxon>
        <taxon>Ranunculales</taxon>
        <taxon>Papaveraceae</taxon>
        <taxon>Papaveroideae</taxon>
        <taxon>Macleaya</taxon>
    </lineage>
</organism>
<feature type="compositionally biased region" description="Low complexity" evidence="2">
    <location>
        <begin position="260"/>
        <end position="277"/>
    </location>
</feature>
<evidence type="ECO:0000313" key="3">
    <source>
        <dbReference type="EMBL" id="OVA04407.1"/>
    </source>
</evidence>
<proteinExistence type="predicted"/>
<evidence type="ECO:0000313" key="4">
    <source>
        <dbReference type="Proteomes" id="UP000195402"/>
    </source>
</evidence>
<dbReference type="FunCoup" id="A0A200Q1S1">
    <property type="interactions" value="470"/>
</dbReference>
<protein>
    <submittedName>
        <fullName evidence="3">Uncharacterized protein</fullName>
    </submittedName>
</protein>
<dbReference type="OrthoDB" id="5599468at2759"/>
<dbReference type="STRING" id="56857.A0A200Q1S1"/>
<dbReference type="EMBL" id="MVGT01003318">
    <property type="protein sequence ID" value="OVA04407.1"/>
    <property type="molecule type" value="Genomic_DNA"/>
</dbReference>
<dbReference type="InterPro" id="IPR058936">
    <property type="entry name" value="At4g15545-like"/>
</dbReference>
<feature type="coiled-coil region" evidence="1">
    <location>
        <begin position="45"/>
        <end position="114"/>
    </location>
</feature>
<comment type="caution">
    <text evidence="3">The sequence shown here is derived from an EMBL/GenBank/DDBJ whole genome shotgun (WGS) entry which is preliminary data.</text>
</comment>
<dbReference type="AlphaFoldDB" id="A0A200Q1S1"/>
<gene>
    <name evidence="3" type="ORF">BVC80_1395g128</name>
</gene>
<sequence length="318" mass="34919">MLAKESGTGSNFDLPEEIISVLPSDPFEQLDIARKITSIALSTRVSKLESESSRLQAKIEEKDDLISELQSQIESLDAALSETTDRLTRADQEKENLLKENDSLSNTVKKLNRDVSKLEIFKKTLMQSLQEDDENAKGPTQVAAKQIQGSSSFSPGSIHGEEDATLLPPSKTSSMRSQISETENSFSEDGGSVEMDASRYGTSQGPLLVSYNSTPRLTPPGSPPSFSAAASPRITSKPVSPRRHSISFPSTRGMFDDRSSLYSSMPPSYQSSISSSPEMGSQTGRTRVDGKEFFRQVRYIQSISLNRGKKKKNLHIED</sequence>
<dbReference type="InParanoid" id="A0A200Q1S1"/>
<dbReference type="PANTHER" id="PTHR47383">
    <property type="entry name" value="OS03G0659800 PROTEIN"/>
    <property type="match status" value="1"/>
</dbReference>
<keyword evidence="4" id="KW-1185">Reference proteome</keyword>
<feature type="region of interest" description="Disordered" evidence="2">
    <location>
        <begin position="131"/>
        <end position="200"/>
    </location>
</feature>
<dbReference type="PANTHER" id="PTHR47383:SF3">
    <property type="entry name" value="WAT1-RELATED PROTEIN"/>
    <property type="match status" value="1"/>
</dbReference>
<reference evidence="3 4" key="1">
    <citation type="journal article" date="2017" name="Mol. Plant">
        <title>The Genome of Medicinal Plant Macleaya cordata Provides New Insights into Benzylisoquinoline Alkaloids Metabolism.</title>
        <authorList>
            <person name="Liu X."/>
            <person name="Liu Y."/>
            <person name="Huang P."/>
            <person name="Ma Y."/>
            <person name="Qing Z."/>
            <person name="Tang Q."/>
            <person name="Cao H."/>
            <person name="Cheng P."/>
            <person name="Zheng Y."/>
            <person name="Yuan Z."/>
            <person name="Zhou Y."/>
            <person name="Liu J."/>
            <person name="Tang Z."/>
            <person name="Zhuo Y."/>
            <person name="Zhang Y."/>
            <person name="Yu L."/>
            <person name="Huang J."/>
            <person name="Yang P."/>
            <person name="Peng Q."/>
            <person name="Zhang J."/>
            <person name="Jiang W."/>
            <person name="Zhang Z."/>
            <person name="Lin K."/>
            <person name="Ro D.K."/>
            <person name="Chen X."/>
            <person name="Xiong X."/>
            <person name="Shang Y."/>
            <person name="Huang S."/>
            <person name="Zeng J."/>
        </authorList>
    </citation>
    <scope>NUCLEOTIDE SEQUENCE [LARGE SCALE GENOMIC DNA]</scope>
    <source>
        <strain evidence="4">cv. BLH2017</strain>
        <tissue evidence="3">Root</tissue>
    </source>
</reference>
<dbReference type="OMA" id="YKTRVSG"/>
<dbReference type="Gene3D" id="3.40.50.300">
    <property type="entry name" value="P-loop containing nucleotide triphosphate hydrolases"/>
    <property type="match status" value="1"/>
</dbReference>
<evidence type="ECO:0000256" key="2">
    <source>
        <dbReference type="SAM" id="MobiDB-lite"/>
    </source>
</evidence>